<feature type="region of interest" description="Disordered" evidence="1">
    <location>
        <begin position="1"/>
        <end position="28"/>
    </location>
</feature>
<proteinExistence type="predicted"/>
<gene>
    <name evidence="2" type="ORF">XYCOK13_19290</name>
</gene>
<reference evidence="2" key="1">
    <citation type="submission" date="2021-04" db="EMBL/GenBank/DDBJ databases">
        <title>Draft genome sequence of Xylanibacillus composti strain K13.</title>
        <authorList>
            <person name="Uke A."/>
            <person name="Chhe C."/>
            <person name="Baramee S."/>
            <person name="Kosugi A."/>
        </authorList>
    </citation>
    <scope>NUCLEOTIDE SEQUENCE</scope>
    <source>
        <strain evidence="2">K13</strain>
    </source>
</reference>
<keyword evidence="3" id="KW-1185">Reference proteome</keyword>
<dbReference type="EMBL" id="BOVK01000024">
    <property type="protein sequence ID" value="GIQ69105.1"/>
    <property type="molecule type" value="Genomic_DNA"/>
</dbReference>
<evidence type="ECO:0000256" key="1">
    <source>
        <dbReference type="SAM" id="MobiDB-lite"/>
    </source>
</evidence>
<dbReference type="Proteomes" id="UP000677918">
    <property type="component" value="Unassembled WGS sequence"/>
</dbReference>
<evidence type="ECO:0000313" key="2">
    <source>
        <dbReference type="EMBL" id="GIQ69105.1"/>
    </source>
</evidence>
<evidence type="ECO:0000313" key="3">
    <source>
        <dbReference type="Proteomes" id="UP000677918"/>
    </source>
</evidence>
<accession>A0A8J4M1Q8</accession>
<comment type="caution">
    <text evidence="2">The sequence shown here is derived from an EMBL/GenBank/DDBJ whole genome shotgun (WGS) entry which is preliminary data.</text>
</comment>
<protein>
    <submittedName>
        <fullName evidence="2">Uncharacterized protein</fullName>
    </submittedName>
</protein>
<sequence length="51" mass="6068">MQVGELYDGSRILEQDEDKEKPPHKGRFHKLELERIRLPIKFDSYGECHAQ</sequence>
<organism evidence="2 3">
    <name type="scientific">Xylanibacillus composti</name>
    <dbReference type="NCBI Taxonomy" id="1572762"/>
    <lineage>
        <taxon>Bacteria</taxon>
        <taxon>Bacillati</taxon>
        <taxon>Bacillota</taxon>
        <taxon>Bacilli</taxon>
        <taxon>Bacillales</taxon>
        <taxon>Paenibacillaceae</taxon>
        <taxon>Xylanibacillus</taxon>
    </lineage>
</organism>
<dbReference type="AlphaFoldDB" id="A0A8J4M1Q8"/>
<name>A0A8J4M1Q8_9BACL</name>
<feature type="compositionally biased region" description="Basic and acidic residues" evidence="1">
    <location>
        <begin position="11"/>
        <end position="28"/>
    </location>
</feature>